<dbReference type="InterPro" id="IPR035994">
    <property type="entry name" value="Nucleoside_phosphorylase_sf"/>
</dbReference>
<accession>A0A9P9EWC2</accession>
<comment type="caution">
    <text evidence="1">The sequence shown here is derived from an EMBL/GenBank/DDBJ whole genome shotgun (WGS) entry which is preliminary data.</text>
</comment>
<dbReference type="EMBL" id="JAGMUV010000008">
    <property type="protein sequence ID" value="KAH7146212.1"/>
    <property type="molecule type" value="Genomic_DNA"/>
</dbReference>
<dbReference type="PANTHER" id="PTHR46082">
    <property type="entry name" value="ATP/GTP-BINDING PROTEIN-RELATED"/>
    <property type="match status" value="1"/>
</dbReference>
<sequence length="331" mass="35968">MSDPNKYTVGWVCAITTESVAAQLFLDEKHDGPEYVATGDNNDYTLGKVGKHNVVIAVIPDAEYGVSSATAVAKDLQHSFLNVRVVLMVGIAGGAPSPKNDIRLGDIVVSSPRNGKPGVLQYDFGKAIQGQEFKQTGCLSLPPSVLRTAVSGLRAQYEVNCGHQLEEAIDGVLKKKSRLQKKYTRPHQSTDRLCDSEITHPLASEDSCVAVCGDDSSTLMPRHQRAENEDALAIHFGLNASGDKLMKDAVVRVKFAKENDVLCFEMEAAGLMNQCPCLVIRGICDYSDTHKTKEWQGYAATAAAAYAKDILYRIHPKKIEEVKELSEALSG</sequence>
<dbReference type="InterPro" id="IPR053137">
    <property type="entry name" value="NLR-like"/>
</dbReference>
<evidence type="ECO:0000313" key="1">
    <source>
        <dbReference type="EMBL" id="KAH7146212.1"/>
    </source>
</evidence>
<dbReference type="PANTHER" id="PTHR46082:SF11">
    <property type="entry name" value="AAA+ ATPASE DOMAIN-CONTAINING PROTEIN-RELATED"/>
    <property type="match status" value="1"/>
</dbReference>
<dbReference type="Gene3D" id="3.40.50.1580">
    <property type="entry name" value="Nucleoside phosphorylase domain"/>
    <property type="match status" value="1"/>
</dbReference>
<name>A0A9P9EWC2_9HYPO</name>
<dbReference type="AlphaFoldDB" id="A0A9P9EWC2"/>
<reference evidence="1" key="1">
    <citation type="journal article" date="2021" name="Nat. Commun.">
        <title>Genetic determinants of endophytism in the Arabidopsis root mycobiome.</title>
        <authorList>
            <person name="Mesny F."/>
            <person name="Miyauchi S."/>
            <person name="Thiergart T."/>
            <person name="Pickel B."/>
            <person name="Atanasova L."/>
            <person name="Karlsson M."/>
            <person name="Huettel B."/>
            <person name="Barry K.W."/>
            <person name="Haridas S."/>
            <person name="Chen C."/>
            <person name="Bauer D."/>
            <person name="Andreopoulos W."/>
            <person name="Pangilinan J."/>
            <person name="LaButti K."/>
            <person name="Riley R."/>
            <person name="Lipzen A."/>
            <person name="Clum A."/>
            <person name="Drula E."/>
            <person name="Henrissat B."/>
            <person name="Kohler A."/>
            <person name="Grigoriev I.V."/>
            <person name="Martin F.M."/>
            <person name="Hacquard S."/>
        </authorList>
    </citation>
    <scope>NUCLEOTIDE SEQUENCE</scope>
    <source>
        <strain evidence="1">MPI-CAGE-AT-0147</strain>
    </source>
</reference>
<dbReference type="OrthoDB" id="1577640at2759"/>
<dbReference type="GO" id="GO:0003824">
    <property type="term" value="F:catalytic activity"/>
    <property type="evidence" value="ECO:0007669"/>
    <property type="project" value="InterPro"/>
</dbReference>
<organism evidence="1 2">
    <name type="scientific">Dactylonectria macrodidyma</name>
    <dbReference type="NCBI Taxonomy" id="307937"/>
    <lineage>
        <taxon>Eukaryota</taxon>
        <taxon>Fungi</taxon>
        <taxon>Dikarya</taxon>
        <taxon>Ascomycota</taxon>
        <taxon>Pezizomycotina</taxon>
        <taxon>Sordariomycetes</taxon>
        <taxon>Hypocreomycetidae</taxon>
        <taxon>Hypocreales</taxon>
        <taxon>Nectriaceae</taxon>
        <taxon>Dactylonectria</taxon>
    </lineage>
</organism>
<dbReference type="GO" id="GO:0009116">
    <property type="term" value="P:nucleoside metabolic process"/>
    <property type="evidence" value="ECO:0007669"/>
    <property type="project" value="InterPro"/>
</dbReference>
<proteinExistence type="predicted"/>
<protein>
    <submittedName>
        <fullName evidence="1">Nucleoside phosphorylase domain-containing protein</fullName>
    </submittedName>
</protein>
<gene>
    <name evidence="1" type="ORF">EDB81DRAFT_651083</name>
</gene>
<keyword evidence="2" id="KW-1185">Reference proteome</keyword>
<evidence type="ECO:0000313" key="2">
    <source>
        <dbReference type="Proteomes" id="UP000738349"/>
    </source>
</evidence>
<dbReference type="SUPFAM" id="SSF53167">
    <property type="entry name" value="Purine and uridine phosphorylases"/>
    <property type="match status" value="1"/>
</dbReference>
<dbReference type="Proteomes" id="UP000738349">
    <property type="component" value="Unassembled WGS sequence"/>
</dbReference>